<evidence type="ECO:0000313" key="4">
    <source>
        <dbReference type="EMBL" id="ALG10104.1"/>
    </source>
</evidence>
<evidence type="ECO:0000313" key="5">
    <source>
        <dbReference type="Proteomes" id="UP000063699"/>
    </source>
</evidence>
<keyword evidence="5" id="KW-1185">Reference proteome</keyword>
<dbReference type="InterPro" id="IPR050109">
    <property type="entry name" value="HTH-type_TetR-like_transc_reg"/>
</dbReference>
<dbReference type="STRING" id="860235.AOZ06_27260"/>
<evidence type="ECO:0000259" key="3">
    <source>
        <dbReference type="PROSITE" id="PS50977"/>
    </source>
</evidence>
<organism evidence="4 5">
    <name type="scientific">Kibdelosporangium phytohabitans</name>
    <dbReference type="NCBI Taxonomy" id="860235"/>
    <lineage>
        <taxon>Bacteria</taxon>
        <taxon>Bacillati</taxon>
        <taxon>Actinomycetota</taxon>
        <taxon>Actinomycetes</taxon>
        <taxon>Pseudonocardiales</taxon>
        <taxon>Pseudonocardiaceae</taxon>
        <taxon>Kibdelosporangium</taxon>
    </lineage>
</organism>
<dbReference type="GO" id="GO:0000976">
    <property type="term" value="F:transcription cis-regulatory region binding"/>
    <property type="evidence" value="ECO:0007669"/>
    <property type="project" value="TreeGrafter"/>
</dbReference>
<dbReference type="EMBL" id="CP012752">
    <property type="protein sequence ID" value="ALG10104.1"/>
    <property type="molecule type" value="Genomic_DNA"/>
</dbReference>
<dbReference type="PANTHER" id="PTHR30055">
    <property type="entry name" value="HTH-TYPE TRANSCRIPTIONAL REGULATOR RUTR"/>
    <property type="match status" value="1"/>
</dbReference>
<dbReference type="InterPro" id="IPR009057">
    <property type="entry name" value="Homeodomain-like_sf"/>
</dbReference>
<evidence type="ECO:0000256" key="1">
    <source>
        <dbReference type="ARBA" id="ARBA00023125"/>
    </source>
</evidence>
<protein>
    <submittedName>
        <fullName evidence="4">TetR family transcriptional regulator</fullName>
    </submittedName>
</protein>
<dbReference type="RefSeq" id="WP_054292007.1">
    <property type="nucleotide sequence ID" value="NZ_CP012752.1"/>
</dbReference>
<dbReference type="Pfam" id="PF00440">
    <property type="entry name" value="TetR_N"/>
    <property type="match status" value="1"/>
</dbReference>
<dbReference type="PROSITE" id="PS50977">
    <property type="entry name" value="HTH_TETR_2"/>
    <property type="match status" value="1"/>
</dbReference>
<dbReference type="OrthoDB" id="3813186at2"/>
<dbReference type="PRINTS" id="PR00455">
    <property type="entry name" value="HTHTETR"/>
</dbReference>
<dbReference type="KEGG" id="kphy:AOZ06_27260"/>
<feature type="domain" description="HTH tetR-type" evidence="3">
    <location>
        <begin position="10"/>
        <end position="70"/>
    </location>
</feature>
<dbReference type="InterPro" id="IPR001647">
    <property type="entry name" value="HTH_TetR"/>
</dbReference>
<feature type="DNA-binding region" description="H-T-H motif" evidence="2">
    <location>
        <begin position="33"/>
        <end position="52"/>
    </location>
</feature>
<accession>A0A0N9HXJ6</accession>
<keyword evidence="1 2" id="KW-0238">DNA-binding</keyword>
<dbReference type="PANTHER" id="PTHR30055:SF223">
    <property type="entry name" value="HTH-TYPE TRANSCRIPTIONAL REGULATOR UIDR"/>
    <property type="match status" value="1"/>
</dbReference>
<reference evidence="4 5" key="1">
    <citation type="submission" date="2015-07" db="EMBL/GenBank/DDBJ databases">
        <title>Genome sequencing of Kibdelosporangium phytohabitans.</title>
        <authorList>
            <person name="Qin S."/>
            <person name="Xing K."/>
        </authorList>
    </citation>
    <scope>NUCLEOTIDE SEQUENCE [LARGE SCALE GENOMIC DNA]</scope>
    <source>
        <strain evidence="4 5">KLBMP1111</strain>
    </source>
</reference>
<sequence>MRLTRAEAQERTRAKVLAAARDEFADRGFRDAKIDQIAARADLTRGAVYSNFPGKRALYFAVLAETAAAQHGPEHPGTPATPRDVLGALARAWVTRLPLATDEQARLGVDLMPEIIADDHVRKPYAQLMWLCAIQLGLTLENLRPGARQVRRAQTALTLLHGAAQLAAAAPGFGEPFTVVTACEHLADADFDDTGLTPHTNPDIQTAEHPWTLTGDGIVAILGLHRLSGVEEALRGGTDVTLVIVTADPAELIPLARLMVTDFTGLLRNAAPASARPRLRIVLDDTSTFTTGAGIETVTDMTETALRVESGRVVLRADGFGACHAAATASTRSGRR</sequence>
<dbReference type="SUPFAM" id="SSF46689">
    <property type="entry name" value="Homeodomain-like"/>
    <property type="match status" value="1"/>
</dbReference>
<evidence type="ECO:0000256" key="2">
    <source>
        <dbReference type="PROSITE-ProRule" id="PRU00335"/>
    </source>
</evidence>
<dbReference type="Proteomes" id="UP000063699">
    <property type="component" value="Chromosome"/>
</dbReference>
<proteinExistence type="predicted"/>
<gene>
    <name evidence="4" type="ORF">AOZ06_27260</name>
</gene>
<dbReference type="GO" id="GO:0003700">
    <property type="term" value="F:DNA-binding transcription factor activity"/>
    <property type="evidence" value="ECO:0007669"/>
    <property type="project" value="TreeGrafter"/>
</dbReference>
<name>A0A0N9HXJ6_9PSEU</name>
<dbReference type="AlphaFoldDB" id="A0A0N9HXJ6"/>
<dbReference type="Gene3D" id="1.10.357.10">
    <property type="entry name" value="Tetracycline Repressor, domain 2"/>
    <property type="match status" value="1"/>
</dbReference>